<keyword evidence="2" id="KW-1185">Reference proteome</keyword>
<evidence type="ECO:0000313" key="1">
    <source>
        <dbReference type="EMBL" id="KAG0419691.1"/>
    </source>
</evidence>
<comment type="caution">
    <text evidence="1">The sequence shown here is derived from an EMBL/GenBank/DDBJ whole genome shotgun (WGS) entry which is preliminary data.</text>
</comment>
<protein>
    <submittedName>
        <fullName evidence="1">Uncharacterized protein</fullName>
    </submittedName>
</protein>
<sequence length="112" mass="12594">MGMYDQILALKWVQKNIAVFGGDPNRVTLFGQSAGSVSTGYHLLSPLSRGLFRRVIMQSGTPYWKVPDNTFTGKLKRVPELDRCDARGRARFCVWFPTPVSSAVNGRREDPF</sequence>
<dbReference type="Proteomes" id="UP000805193">
    <property type="component" value="Unassembled WGS sequence"/>
</dbReference>
<evidence type="ECO:0000313" key="2">
    <source>
        <dbReference type="Proteomes" id="UP000805193"/>
    </source>
</evidence>
<name>A0AC60PH84_IXOPE</name>
<reference evidence="1 2" key="1">
    <citation type="journal article" date="2020" name="Cell">
        <title>Large-Scale Comparative Analyses of Tick Genomes Elucidate Their Genetic Diversity and Vector Capacities.</title>
        <authorList>
            <consortium name="Tick Genome and Microbiome Consortium (TIGMIC)"/>
            <person name="Jia N."/>
            <person name="Wang J."/>
            <person name="Shi W."/>
            <person name="Du L."/>
            <person name="Sun Y."/>
            <person name="Zhan W."/>
            <person name="Jiang J.F."/>
            <person name="Wang Q."/>
            <person name="Zhang B."/>
            <person name="Ji P."/>
            <person name="Bell-Sakyi L."/>
            <person name="Cui X.M."/>
            <person name="Yuan T.T."/>
            <person name="Jiang B.G."/>
            <person name="Yang W.F."/>
            <person name="Lam T.T."/>
            <person name="Chang Q.C."/>
            <person name="Ding S.J."/>
            <person name="Wang X.J."/>
            <person name="Zhu J.G."/>
            <person name="Ruan X.D."/>
            <person name="Zhao L."/>
            <person name="Wei J.T."/>
            <person name="Ye R.Z."/>
            <person name="Que T.C."/>
            <person name="Du C.H."/>
            <person name="Zhou Y.H."/>
            <person name="Cheng J.X."/>
            <person name="Dai P.F."/>
            <person name="Guo W.B."/>
            <person name="Han X.H."/>
            <person name="Huang E.J."/>
            <person name="Li L.F."/>
            <person name="Wei W."/>
            <person name="Gao Y.C."/>
            <person name="Liu J.Z."/>
            <person name="Shao H.Z."/>
            <person name="Wang X."/>
            <person name="Wang C.C."/>
            <person name="Yang T.C."/>
            <person name="Huo Q.B."/>
            <person name="Li W."/>
            <person name="Chen H.Y."/>
            <person name="Chen S.E."/>
            <person name="Zhou L.G."/>
            <person name="Ni X.B."/>
            <person name="Tian J.H."/>
            <person name="Sheng Y."/>
            <person name="Liu T."/>
            <person name="Pan Y.S."/>
            <person name="Xia L.Y."/>
            <person name="Li J."/>
            <person name="Zhao F."/>
            <person name="Cao W.C."/>
        </authorList>
    </citation>
    <scope>NUCLEOTIDE SEQUENCE [LARGE SCALE GENOMIC DNA]</scope>
    <source>
        <strain evidence="1">Iper-2018</strain>
    </source>
</reference>
<organism evidence="1 2">
    <name type="scientific">Ixodes persulcatus</name>
    <name type="common">Taiga tick</name>
    <dbReference type="NCBI Taxonomy" id="34615"/>
    <lineage>
        <taxon>Eukaryota</taxon>
        <taxon>Metazoa</taxon>
        <taxon>Ecdysozoa</taxon>
        <taxon>Arthropoda</taxon>
        <taxon>Chelicerata</taxon>
        <taxon>Arachnida</taxon>
        <taxon>Acari</taxon>
        <taxon>Parasitiformes</taxon>
        <taxon>Ixodida</taxon>
        <taxon>Ixodoidea</taxon>
        <taxon>Ixodidae</taxon>
        <taxon>Ixodinae</taxon>
        <taxon>Ixodes</taxon>
    </lineage>
</organism>
<proteinExistence type="predicted"/>
<accession>A0AC60PH84</accession>
<dbReference type="EMBL" id="JABSTQ010010588">
    <property type="protein sequence ID" value="KAG0419691.1"/>
    <property type="molecule type" value="Genomic_DNA"/>
</dbReference>
<gene>
    <name evidence="1" type="ORF">HPB47_003937</name>
</gene>